<comment type="caution">
    <text evidence="2">The sequence shown here is derived from an EMBL/GenBank/DDBJ whole genome shotgun (WGS) entry which is preliminary data.</text>
</comment>
<name>W1IV21_9GAMM</name>
<evidence type="ECO:0000313" key="3">
    <source>
        <dbReference type="Proteomes" id="UP000019202"/>
    </source>
</evidence>
<keyword evidence="3" id="KW-1185">Reference proteome</keyword>
<dbReference type="EMBL" id="CBXF010000002">
    <property type="protein sequence ID" value="CDL81055.1"/>
    <property type="molecule type" value="Genomic_DNA"/>
</dbReference>
<protein>
    <submittedName>
        <fullName evidence="2">Uncharacterized protein</fullName>
    </submittedName>
</protein>
<organism evidence="2 3">
    <name type="scientific">Xenorhabdus szentirmaii DSM 16338</name>
    <dbReference type="NCBI Taxonomy" id="1427518"/>
    <lineage>
        <taxon>Bacteria</taxon>
        <taxon>Pseudomonadati</taxon>
        <taxon>Pseudomonadota</taxon>
        <taxon>Gammaproteobacteria</taxon>
        <taxon>Enterobacterales</taxon>
        <taxon>Morganellaceae</taxon>
        <taxon>Xenorhabdus</taxon>
    </lineage>
</organism>
<sequence>MHFTVSLVEKQKKSETDVYCSKGERMELYNNNIILRDRTGIVRVIVGDISCTPSSQSPDINVKTQIPTAPEDNEPPIEWSEHDKPIIEIWDSLTTEQKQSIEQVIRDYQDEIFSLGCQIAENGWY</sequence>
<proteinExistence type="predicted"/>
<dbReference type="AlphaFoldDB" id="W1IV21"/>
<gene>
    <name evidence="2" type="ORF">XSR1_100100</name>
</gene>
<reference evidence="2" key="1">
    <citation type="submission" date="2013-11" db="EMBL/GenBank/DDBJ databases">
        <title>Draft genome sequence and annotation of the entomopathogenic bacteria, Xenorhabdus cabanillasi strain JM26 and Xenorhabdus szentirmai strain DSM 16338.</title>
        <authorList>
            <person name="Gualtieri M."/>
            <person name="Ogier J.C."/>
            <person name="Pages S."/>
            <person name="Givaudan A."/>
            <person name="Gaudriault S."/>
        </authorList>
    </citation>
    <scope>NUCLEOTIDE SEQUENCE [LARGE SCALE GENOMIC DNA]</scope>
    <source>
        <strain evidence="2">DSM 16338</strain>
    </source>
</reference>
<feature type="region of interest" description="Disordered" evidence="1">
    <location>
        <begin position="55"/>
        <end position="79"/>
    </location>
</feature>
<evidence type="ECO:0000256" key="1">
    <source>
        <dbReference type="SAM" id="MobiDB-lite"/>
    </source>
</evidence>
<evidence type="ECO:0000313" key="2">
    <source>
        <dbReference type="EMBL" id="CDL81055.1"/>
    </source>
</evidence>
<dbReference type="Proteomes" id="UP000019202">
    <property type="component" value="Unassembled WGS sequence"/>
</dbReference>
<accession>W1IV21</accession>
<feature type="compositionally biased region" description="Polar residues" evidence="1">
    <location>
        <begin position="55"/>
        <end position="67"/>
    </location>
</feature>